<gene>
    <name evidence="1" type="ORF">HPB50_020739</name>
</gene>
<organism evidence="1 2">
    <name type="scientific">Hyalomma asiaticum</name>
    <name type="common">Tick</name>
    <dbReference type="NCBI Taxonomy" id="266040"/>
    <lineage>
        <taxon>Eukaryota</taxon>
        <taxon>Metazoa</taxon>
        <taxon>Ecdysozoa</taxon>
        <taxon>Arthropoda</taxon>
        <taxon>Chelicerata</taxon>
        <taxon>Arachnida</taxon>
        <taxon>Acari</taxon>
        <taxon>Parasitiformes</taxon>
        <taxon>Ixodida</taxon>
        <taxon>Ixodoidea</taxon>
        <taxon>Ixodidae</taxon>
        <taxon>Hyalomminae</taxon>
        <taxon>Hyalomma</taxon>
    </lineage>
</organism>
<dbReference type="EMBL" id="CM023489">
    <property type="protein sequence ID" value="KAH6923015.1"/>
    <property type="molecule type" value="Genomic_DNA"/>
</dbReference>
<reference evidence="1" key="1">
    <citation type="submission" date="2020-05" db="EMBL/GenBank/DDBJ databases">
        <title>Large-scale comparative analyses of tick genomes elucidate their genetic diversity and vector capacities.</title>
        <authorList>
            <person name="Jia N."/>
            <person name="Wang J."/>
            <person name="Shi W."/>
            <person name="Du L."/>
            <person name="Sun Y."/>
            <person name="Zhan W."/>
            <person name="Jiang J."/>
            <person name="Wang Q."/>
            <person name="Zhang B."/>
            <person name="Ji P."/>
            <person name="Sakyi L.B."/>
            <person name="Cui X."/>
            <person name="Yuan T."/>
            <person name="Jiang B."/>
            <person name="Yang W."/>
            <person name="Lam T.T.-Y."/>
            <person name="Chang Q."/>
            <person name="Ding S."/>
            <person name="Wang X."/>
            <person name="Zhu J."/>
            <person name="Ruan X."/>
            <person name="Zhao L."/>
            <person name="Wei J."/>
            <person name="Que T."/>
            <person name="Du C."/>
            <person name="Cheng J."/>
            <person name="Dai P."/>
            <person name="Han X."/>
            <person name="Huang E."/>
            <person name="Gao Y."/>
            <person name="Liu J."/>
            <person name="Shao H."/>
            <person name="Ye R."/>
            <person name="Li L."/>
            <person name="Wei W."/>
            <person name="Wang X."/>
            <person name="Wang C."/>
            <person name="Yang T."/>
            <person name="Huo Q."/>
            <person name="Li W."/>
            <person name="Guo W."/>
            <person name="Chen H."/>
            <person name="Zhou L."/>
            <person name="Ni X."/>
            <person name="Tian J."/>
            <person name="Zhou Y."/>
            <person name="Sheng Y."/>
            <person name="Liu T."/>
            <person name="Pan Y."/>
            <person name="Xia L."/>
            <person name="Li J."/>
            <person name="Zhao F."/>
            <person name="Cao W."/>
        </authorList>
    </citation>
    <scope>NUCLEOTIDE SEQUENCE</scope>
    <source>
        <strain evidence="1">Hyas-2018</strain>
    </source>
</reference>
<evidence type="ECO:0000313" key="1">
    <source>
        <dbReference type="EMBL" id="KAH6923015.1"/>
    </source>
</evidence>
<keyword evidence="2" id="KW-1185">Reference proteome</keyword>
<name>A0ACB7RLE5_HYAAI</name>
<accession>A0ACB7RLE5</accession>
<proteinExistence type="predicted"/>
<evidence type="ECO:0000313" key="2">
    <source>
        <dbReference type="Proteomes" id="UP000821845"/>
    </source>
</evidence>
<protein>
    <submittedName>
        <fullName evidence="1">Uncharacterized protein</fullName>
    </submittedName>
</protein>
<comment type="caution">
    <text evidence="1">The sequence shown here is derived from an EMBL/GenBank/DDBJ whole genome shotgun (WGS) entry which is preliminary data.</text>
</comment>
<sequence length="653" mass="73598">MAYDKLWVLECILMRMKSPQLYEHIRKHEIMALPSKTCLDKHLQGFKSTFGFNSKVFSALEQKTKDMDEFSLHGGLVFDELKLSESIAVKASGELSGFVDLGNFTEPEDKTSLSDHGLIIMFQPFQGGWTQILGVFSSKGNVKAPLLSKLLLEATILAEKSGLRVDYWTSDGAPWNRSLWKLLGIKASSVEIICKAPHPVDSARHLHMISDFPHLVKCVRNAFVSKGLQIPQGHVHVSPIKEAWKRDREAITLKVMPHITQAHVEPNAFEKMRVNLAYQLFSEEVLKGLFFYKSDLQEKFRIVEPTEHFVRLMEKLIFIMSSRTPLKGLRPDSRSAEFLEEFIIFLSEWEEHAAKHGGGFLSAGTALGLRVTLKSTLSLLDYATSKLQYKYLLTANLSQDKVENVFGIVRQSFGCNDHPTPGQFLIIINNLSFYSLARPPRGGNSQPELISALLEPSDASTQEADKMTTLVDRLLDEGNLAGAADMMEKHSSLLHHKDYVEKKSDSRLIYYGAGYVVRKTMKKISCLECASSLCILPVQATLNSNASLTQAFDHGGLLYPSKPLECLVTELENAFTVFFSRNQLHAESMTCFLSFIQGNELKMVGCQVHGREVTANIIKFYALTRLHFLAKASNKSRNLQRQKQKLLKMRRCQ</sequence>
<dbReference type="Proteomes" id="UP000821845">
    <property type="component" value="Chromosome 9"/>
</dbReference>